<feature type="non-terminal residue" evidence="1">
    <location>
        <position position="1"/>
    </location>
</feature>
<accession>A0A382K6N1</accession>
<proteinExistence type="predicted"/>
<reference evidence="1" key="1">
    <citation type="submission" date="2018-05" db="EMBL/GenBank/DDBJ databases">
        <authorList>
            <person name="Lanie J.A."/>
            <person name="Ng W.-L."/>
            <person name="Kazmierczak K.M."/>
            <person name="Andrzejewski T.M."/>
            <person name="Davidsen T.M."/>
            <person name="Wayne K.J."/>
            <person name="Tettelin H."/>
            <person name="Glass J.I."/>
            <person name="Rusch D."/>
            <person name="Podicherti R."/>
            <person name="Tsui H.-C.T."/>
            <person name="Winkler M.E."/>
        </authorList>
    </citation>
    <scope>NUCLEOTIDE SEQUENCE</scope>
</reference>
<protein>
    <submittedName>
        <fullName evidence="1">Uncharacterized protein</fullName>
    </submittedName>
</protein>
<name>A0A382K6N1_9ZZZZ</name>
<dbReference type="AlphaFoldDB" id="A0A382K6N1"/>
<sequence length="28" mass="2992">VTTCDHRLHATENRGVGSSILPLGTIFP</sequence>
<dbReference type="EMBL" id="UINC01078995">
    <property type="protein sequence ID" value="SVC20584.1"/>
    <property type="molecule type" value="Genomic_DNA"/>
</dbReference>
<feature type="non-terminal residue" evidence="1">
    <location>
        <position position="28"/>
    </location>
</feature>
<organism evidence="1">
    <name type="scientific">marine metagenome</name>
    <dbReference type="NCBI Taxonomy" id="408172"/>
    <lineage>
        <taxon>unclassified sequences</taxon>
        <taxon>metagenomes</taxon>
        <taxon>ecological metagenomes</taxon>
    </lineage>
</organism>
<gene>
    <name evidence="1" type="ORF">METZ01_LOCUS273438</name>
</gene>
<evidence type="ECO:0000313" key="1">
    <source>
        <dbReference type="EMBL" id="SVC20584.1"/>
    </source>
</evidence>